<dbReference type="Proteomes" id="UP001630127">
    <property type="component" value="Unassembled WGS sequence"/>
</dbReference>
<gene>
    <name evidence="1" type="ORF">ACH5RR_012602</name>
</gene>
<evidence type="ECO:0000313" key="1">
    <source>
        <dbReference type="EMBL" id="KAL3527946.1"/>
    </source>
</evidence>
<proteinExistence type="predicted"/>
<evidence type="ECO:0000313" key="2">
    <source>
        <dbReference type="Proteomes" id="UP001630127"/>
    </source>
</evidence>
<dbReference type="EMBL" id="JBJUIK010000005">
    <property type="protein sequence ID" value="KAL3527946.1"/>
    <property type="molecule type" value="Genomic_DNA"/>
</dbReference>
<accession>A0ABD3A863</accession>
<name>A0ABD3A863_9GENT</name>
<comment type="caution">
    <text evidence="1">The sequence shown here is derived from an EMBL/GenBank/DDBJ whole genome shotgun (WGS) entry which is preliminary data.</text>
</comment>
<protein>
    <submittedName>
        <fullName evidence="1">Uncharacterized protein</fullName>
    </submittedName>
</protein>
<keyword evidence="2" id="KW-1185">Reference proteome</keyword>
<dbReference type="AlphaFoldDB" id="A0ABD3A863"/>
<sequence>MVEDLEEIMQRFSLSADEVTSADLCSGKLHKGIELCQKSLFEKVIREKQVNLLGSVVELGPNLFQFDLGLESDLNRDVVLNQVGGKEGKNIKLLVEVDISWPLQQGSIIRVDGVGR</sequence>
<organism evidence="1 2">
    <name type="scientific">Cinchona calisaya</name>
    <dbReference type="NCBI Taxonomy" id="153742"/>
    <lineage>
        <taxon>Eukaryota</taxon>
        <taxon>Viridiplantae</taxon>
        <taxon>Streptophyta</taxon>
        <taxon>Embryophyta</taxon>
        <taxon>Tracheophyta</taxon>
        <taxon>Spermatophyta</taxon>
        <taxon>Magnoliopsida</taxon>
        <taxon>eudicotyledons</taxon>
        <taxon>Gunneridae</taxon>
        <taxon>Pentapetalae</taxon>
        <taxon>asterids</taxon>
        <taxon>lamiids</taxon>
        <taxon>Gentianales</taxon>
        <taxon>Rubiaceae</taxon>
        <taxon>Cinchonoideae</taxon>
        <taxon>Cinchoneae</taxon>
        <taxon>Cinchona</taxon>
    </lineage>
</organism>
<reference evidence="1 2" key="1">
    <citation type="submission" date="2024-11" db="EMBL/GenBank/DDBJ databases">
        <title>A near-complete genome assembly of Cinchona calisaya.</title>
        <authorList>
            <person name="Lian D.C."/>
            <person name="Zhao X.W."/>
            <person name="Wei L."/>
        </authorList>
    </citation>
    <scope>NUCLEOTIDE SEQUENCE [LARGE SCALE GENOMIC DNA]</scope>
    <source>
        <tissue evidence="1">Nenye</tissue>
    </source>
</reference>